<accession>A0A8S5MY57</accession>
<feature type="region of interest" description="Disordered" evidence="1">
    <location>
        <begin position="131"/>
        <end position="150"/>
    </location>
</feature>
<feature type="compositionally biased region" description="Polar residues" evidence="1">
    <location>
        <begin position="131"/>
        <end position="144"/>
    </location>
</feature>
<organism evidence="2">
    <name type="scientific">Siphoviridae sp. ctKXi8</name>
    <dbReference type="NCBI Taxonomy" id="2826244"/>
    <lineage>
        <taxon>Viruses</taxon>
        <taxon>Duplodnaviria</taxon>
        <taxon>Heunggongvirae</taxon>
        <taxon>Uroviricota</taxon>
        <taxon>Caudoviricetes</taxon>
    </lineage>
</organism>
<sequence length="424" mass="44501">MASSVSPVMVFNMDSFSASVMISVTPFHQNFSLTRRTTGEVSRIRHIHATAVSGSGELGRDTGKLAVIPLGAVVKADLTEELILLTGTNLGKRLQEEVTLTGNRLINGSDHIQVQKQGRTSRKTLAKVQVDNTDGSNHTGQSDTIDLPSGGNHSKTVLHSVSVDLKQSHSVTPQAQAIGGGIGTVNLLHHVGNIPQAERLAGHSGDIGGNGLHQSTGLVHGSVRVGLVVGALNEGKLNVPVDLLHFRRNLEVQLIDRVSLLTGHIQAAQSTHIGLLGIGNAYGLLENLSHIGLLSPGDNGSVRGGQGGSFTDRGLCAASGGVLLTGHELNMIGGLRPAADDGGQGAPGIALVEEHTGVVQYSKTGSKNICHESFSFTVKTCSVQPLPALSGGCSRQQRPDRRSSVPLQSSCRSQSHRHQNQHRE</sequence>
<feature type="region of interest" description="Disordered" evidence="1">
    <location>
        <begin position="389"/>
        <end position="424"/>
    </location>
</feature>
<feature type="compositionally biased region" description="Basic residues" evidence="1">
    <location>
        <begin position="414"/>
        <end position="424"/>
    </location>
</feature>
<evidence type="ECO:0000256" key="1">
    <source>
        <dbReference type="SAM" id="MobiDB-lite"/>
    </source>
</evidence>
<protein>
    <submittedName>
        <fullName evidence="2">Uncharacterized protein</fullName>
    </submittedName>
</protein>
<evidence type="ECO:0000313" key="2">
    <source>
        <dbReference type="EMBL" id="DAD87302.1"/>
    </source>
</evidence>
<reference evidence="2" key="1">
    <citation type="journal article" date="2021" name="Proc. Natl. Acad. Sci. U.S.A.">
        <title>A Catalog of Tens of Thousands of Viruses from Human Metagenomes Reveals Hidden Associations with Chronic Diseases.</title>
        <authorList>
            <person name="Tisza M.J."/>
            <person name="Buck C.B."/>
        </authorList>
    </citation>
    <scope>NUCLEOTIDE SEQUENCE</scope>
    <source>
        <strain evidence="2">CtKXi8</strain>
    </source>
</reference>
<dbReference type="EMBL" id="BK015018">
    <property type="protein sequence ID" value="DAD87302.1"/>
    <property type="molecule type" value="Genomic_DNA"/>
</dbReference>
<proteinExistence type="predicted"/>
<name>A0A8S5MY57_9CAUD</name>